<dbReference type="eggNOG" id="ENOG5032YCP">
    <property type="taxonomic scope" value="Bacteria"/>
</dbReference>
<dbReference type="KEGG" id="csn:Cyast_1109"/>
<gene>
    <name evidence="1" type="ordered locus">Cyast_1109</name>
</gene>
<dbReference type="BioCyc" id="CSTA292563:G1353-1119-MONOMER"/>
<evidence type="ECO:0000313" key="2">
    <source>
        <dbReference type="Proteomes" id="UP000010483"/>
    </source>
</evidence>
<dbReference type="HOGENOM" id="CLU_171052_1_1_3"/>
<dbReference type="Proteomes" id="UP000010483">
    <property type="component" value="Chromosome"/>
</dbReference>
<dbReference type="EMBL" id="CP003940">
    <property type="protein sequence ID" value="AFZ47078.1"/>
    <property type="molecule type" value="Genomic_DNA"/>
</dbReference>
<accession>K9YLV2</accession>
<name>K9YLV2_CYASC</name>
<protein>
    <submittedName>
        <fullName evidence="1">Uncharacterized protein</fullName>
    </submittedName>
</protein>
<dbReference type="AlphaFoldDB" id="K9YLV2"/>
<reference evidence="2" key="1">
    <citation type="journal article" date="2013" name="Proc. Natl. Acad. Sci. U.S.A.">
        <title>Improving the coverage of the cyanobacterial phylum using diversity-driven genome sequencing.</title>
        <authorList>
            <person name="Shih P.M."/>
            <person name="Wu D."/>
            <person name="Latifi A."/>
            <person name="Axen S.D."/>
            <person name="Fewer D.P."/>
            <person name="Talla E."/>
            <person name="Calteau A."/>
            <person name="Cai F."/>
            <person name="Tandeau de Marsac N."/>
            <person name="Rippka R."/>
            <person name="Herdman M."/>
            <person name="Sivonen K."/>
            <person name="Coursin T."/>
            <person name="Laurent T."/>
            <person name="Goodwin L."/>
            <person name="Nolan M."/>
            <person name="Davenport K.W."/>
            <person name="Han C.S."/>
            <person name="Rubin E.M."/>
            <person name="Eisen J.A."/>
            <person name="Woyke T."/>
            <person name="Gugger M."/>
            <person name="Kerfeld C.A."/>
        </authorList>
    </citation>
    <scope>NUCLEOTIDE SEQUENCE [LARGE SCALE GENOMIC DNA]</scope>
    <source>
        <strain evidence="2">ATCC 29140 / PCC 7202</strain>
    </source>
</reference>
<proteinExistence type="predicted"/>
<evidence type="ECO:0000313" key="1">
    <source>
        <dbReference type="EMBL" id="AFZ47078.1"/>
    </source>
</evidence>
<dbReference type="STRING" id="292563.Cyast_1109"/>
<keyword evidence="2" id="KW-1185">Reference proteome</keyword>
<sequence length="100" mass="11038">MIPNNKCASACRYCRFYHPEGRRGGMCEQLNVSVQGTWKSCSLAVPAFGDSWETVPEIAFLEKSFSIGCATPNIEANSPKITNSLPEERPTRIEATVKVI</sequence>
<organism evidence="1 2">
    <name type="scientific">Cyanobacterium stanieri (strain ATCC 29140 / PCC 7202)</name>
    <dbReference type="NCBI Taxonomy" id="292563"/>
    <lineage>
        <taxon>Bacteria</taxon>
        <taxon>Bacillati</taxon>
        <taxon>Cyanobacteriota</taxon>
        <taxon>Cyanophyceae</taxon>
        <taxon>Oscillatoriophycideae</taxon>
        <taxon>Chroococcales</taxon>
        <taxon>Geminocystaceae</taxon>
        <taxon>Cyanobacterium</taxon>
    </lineage>
</organism>